<dbReference type="Gene3D" id="3.40.50.1360">
    <property type="match status" value="1"/>
</dbReference>
<dbReference type="GO" id="GO:0042802">
    <property type="term" value="F:identical protein binding"/>
    <property type="evidence" value="ECO:0007669"/>
    <property type="project" value="TreeGrafter"/>
</dbReference>
<dbReference type="PANTHER" id="PTHR11280">
    <property type="entry name" value="GLUCOSAMINE-6-PHOSPHATE ISOMERASE"/>
    <property type="match status" value="1"/>
</dbReference>
<gene>
    <name evidence="4" type="primary">nagB</name>
    <name evidence="6" type="ORF">FC83_GL002598</name>
</gene>
<evidence type="ECO:0000313" key="7">
    <source>
        <dbReference type="Proteomes" id="UP000051236"/>
    </source>
</evidence>
<dbReference type="InterPro" id="IPR006148">
    <property type="entry name" value="Glc/Gal-6P_isomerase"/>
</dbReference>
<dbReference type="EC" id="3.5.99.6" evidence="4"/>
<dbReference type="NCBIfam" id="TIGR00502">
    <property type="entry name" value="nagB"/>
    <property type="match status" value="1"/>
</dbReference>
<dbReference type="HAMAP" id="MF_01241">
    <property type="entry name" value="GlcN6P_deamin"/>
    <property type="match status" value="1"/>
</dbReference>
<feature type="domain" description="Glucosamine/galactosamine-6-phosphate isomerase" evidence="5">
    <location>
        <begin position="12"/>
        <end position="222"/>
    </location>
</feature>
<comment type="caution">
    <text evidence="4">Lacks conserved residue(s) required for the propagation of feature annotation.</text>
</comment>
<evidence type="ECO:0000313" key="6">
    <source>
        <dbReference type="EMBL" id="KRM36723.1"/>
    </source>
</evidence>
<dbReference type="SUPFAM" id="SSF100950">
    <property type="entry name" value="NagB/RpiA/CoA transferase-like"/>
    <property type="match status" value="1"/>
</dbReference>
<sequence>MKVIVTKNDTEAGQKAFELIKDAMNNGAKVLGLATGSTPVKMYEAMVNSDVDFSKMTSVNLDEYVGMAPDNDQSYRYFMQKHLFDKKPFAKTFVPDGLAKDSEAETKRYDQVIADNPIDLQVLGLGRNGHIGFNEPGSPFDATTRKVPLTQSTIDANARFFANEDDVPKYAYSMGIGSILKSKKIILMAFGAEKAEAVKGMIEGPVTNHLPASVLQNKDDVTVIIDEAAASKLSDATLKQAEHVK</sequence>
<comment type="pathway">
    <text evidence="4">Amino-sugar metabolism; N-acetylneuraminate degradation; D-fructose 6-phosphate from N-acetylneuraminate: step 5/5.</text>
</comment>
<dbReference type="GO" id="GO:0006043">
    <property type="term" value="P:glucosamine catabolic process"/>
    <property type="evidence" value="ECO:0007669"/>
    <property type="project" value="TreeGrafter"/>
</dbReference>
<dbReference type="GO" id="GO:0019262">
    <property type="term" value="P:N-acetylneuraminate catabolic process"/>
    <property type="evidence" value="ECO:0007669"/>
    <property type="project" value="UniProtKB-UniRule"/>
</dbReference>
<dbReference type="PANTHER" id="PTHR11280:SF5">
    <property type="entry name" value="GLUCOSAMINE-6-PHOSPHATE ISOMERASE"/>
    <property type="match status" value="1"/>
</dbReference>
<dbReference type="RefSeq" id="WP_057002299.1">
    <property type="nucleotide sequence ID" value="NZ_AZGA01000002.1"/>
</dbReference>
<dbReference type="GO" id="GO:0016853">
    <property type="term" value="F:isomerase activity"/>
    <property type="evidence" value="ECO:0007669"/>
    <property type="project" value="UniProtKB-KW"/>
</dbReference>
<feature type="active site" description="For ring-opening step" evidence="4">
    <location>
        <position position="135"/>
    </location>
</feature>
<feature type="active site" description="Proton acceptor; for ring-opening step" evidence="4">
    <location>
        <position position="130"/>
    </location>
</feature>
<keyword evidence="2 4" id="KW-0378">Hydrolase</keyword>
<keyword evidence="7" id="KW-1185">Reference proteome</keyword>
<evidence type="ECO:0000256" key="2">
    <source>
        <dbReference type="ARBA" id="ARBA00022801"/>
    </source>
</evidence>
<dbReference type="GO" id="GO:0005737">
    <property type="term" value="C:cytoplasm"/>
    <property type="evidence" value="ECO:0007669"/>
    <property type="project" value="TreeGrafter"/>
</dbReference>
<comment type="catalytic activity">
    <reaction evidence="1 4">
        <text>alpha-D-glucosamine 6-phosphate + H2O = beta-D-fructose 6-phosphate + NH4(+)</text>
        <dbReference type="Rhea" id="RHEA:12172"/>
        <dbReference type="ChEBI" id="CHEBI:15377"/>
        <dbReference type="ChEBI" id="CHEBI:28938"/>
        <dbReference type="ChEBI" id="CHEBI:57634"/>
        <dbReference type="ChEBI" id="CHEBI:75989"/>
        <dbReference type="EC" id="3.5.99.6"/>
    </reaction>
</comment>
<feature type="active site" description="Proton acceptor; for enolization step" evidence="4">
    <location>
        <position position="62"/>
    </location>
</feature>
<dbReference type="AlphaFoldDB" id="A0A0R1YCJ6"/>
<proteinExistence type="inferred from homology"/>
<evidence type="ECO:0000256" key="3">
    <source>
        <dbReference type="ARBA" id="ARBA00023277"/>
    </source>
</evidence>
<dbReference type="GO" id="GO:0006046">
    <property type="term" value="P:N-acetylglucosamine catabolic process"/>
    <property type="evidence" value="ECO:0007669"/>
    <property type="project" value="UniProtKB-UniRule"/>
</dbReference>
<keyword evidence="3 4" id="KW-0119">Carbohydrate metabolism</keyword>
<dbReference type="CDD" id="cd01399">
    <property type="entry name" value="GlcN6P_deaminase"/>
    <property type="match status" value="1"/>
</dbReference>
<feature type="active site" description="For ring-opening step" evidence="4">
    <location>
        <position position="128"/>
    </location>
</feature>
<dbReference type="STRING" id="1423734.FC83_GL002598"/>
<dbReference type="FunFam" id="3.40.50.1360:FF:000003">
    <property type="entry name" value="Glucosamine-6-phosphate deaminase"/>
    <property type="match status" value="1"/>
</dbReference>
<dbReference type="GO" id="GO:0004342">
    <property type="term" value="F:glucosamine-6-phosphate deaminase activity"/>
    <property type="evidence" value="ECO:0007669"/>
    <property type="project" value="UniProtKB-UniRule"/>
</dbReference>
<evidence type="ECO:0000259" key="5">
    <source>
        <dbReference type="Pfam" id="PF01182"/>
    </source>
</evidence>
<dbReference type="InterPro" id="IPR004547">
    <property type="entry name" value="Glucosamine6P_isomerase"/>
</dbReference>
<accession>A0A0R1YCJ6</accession>
<reference evidence="6 7" key="1">
    <citation type="journal article" date="2015" name="Genome Announc.">
        <title>Expanding the biotechnology potential of lactobacilli through comparative genomics of 213 strains and associated genera.</title>
        <authorList>
            <person name="Sun Z."/>
            <person name="Harris H.M."/>
            <person name="McCann A."/>
            <person name="Guo C."/>
            <person name="Argimon S."/>
            <person name="Zhang W."/>
            <person name="Yang X."/>
            <person name="Jeffery I.B."/>
            <person name="Cooney J.C."/>
            <person name="Kagawa T.F."/>
            <person name="Liu W."/>
            <person name="Song Y."/>
            <person name="Salvetti E."/>
            <person name="Wrobel A."/>
            <person name="Rasinkangas P."/>
            <person name="Parkhill J."/>
            <person name="Rea M.C."/>
            <person name="O'Sullivan O."/>
            <person name="Ritari J."/>
            <person name="Douillard F.P."/>
            <person name="Paul Ross R."/>
            <person name="Yang R."/>
            <person name="Briner A.E."/>
            <person name="Felis G.E."/>
            <person name="de Vos W.M."/>
            <person name="Barrangou R."/>
            <person name="Klaenhammer T.R."/>
            <person name="Caufield P.W."/>
            <person name="Cui Y."/>
            <person name="Zhang H."/>
            <person name="O'Toole P.W."/>
        </authorList>
    </citation>
    <scope>NUCLEOTIDE SEQUENCE [LARGE SCALE GENOMIC DNA]</scope>
    <source>
        <strain evidence="6 7">DSM 18527</strain>
    </source>
</reference>
<comment type="function">
    <text evidence="4">Catalyzes the reversible isomerization-deamination of glucosamine 6-phosphate (GlcN6P) to form fructose 6-phosphate (Fru6P) and ammonium ion.</text>
</comment>
<organism evidence="6 7">
    <name type="scientific">Agrilactobacillus composti DSM 18527 = JCM 14202</name>
    <dbReference type="NCBI Taxonomy" id="1423734"/>
    <lineage>
        <taxon>Bacteria</taxon>
        <taxon>Bacillati</taxon>
        <taxon>Bacillota</taxon>
        <taxon>Bacilli</taxon>
        <taxon>Lactobacillales</taxon>
        <taxon>Lactobacillaceae</taxon>
        <taxon>Agrilactobacillus</taxon>
    </lineage>
</organism>
<dbReference type="Pfam" id="PF01182">
    <property type="entry name" value="Glucosamine_iso"/>
    <property type="match status" value="1"/>
</dbReference>
<dbReference type="eggNOG" id="COG0363">
    <property type="taxonomic scope" value="Bacteria"/>
</dbReference>
<comment type="caution">
    <text evidence="6">The sequence shown here is derived from an EMBL/GenBank/DDBJ whole genome shotgun (WGS) entry which is preliminary data.</text>
</comment>
<dbReference type="EMBL" id="AZGA01000002">
    <property type="protein sequence ID" value="KRM36723.1"/>
    <property type="molecule type" value="Genomic_DNA"/>
</dbReference>
<dbReference type="InterPro" id="IPR018321">
    <property type="entry name" value="Glucosamine6P_isomerase_CS"/>
</dbReference>
<keyword evidence="6" id="KW-0413">Isomerase</keyword>
<dbReference type="PROSITE" id="PS01161">
    <property type="entry name" value="GLC_GALNAC_ISOMERASE"/>
    <property type="match status" value="1"/>
</dbReference>
<dbReference type="InterPro" id="IPR037171">
    <property type="entry name" value="NagB/RpiA_transferase-like"/>
</dbReference>
<dbReference type="Proteomes" id="UP000051236">
    <property type="component" value="Unassembled WGS sequence"/>
</dbReference>
<protein>
    <recommendedName>
        <fullName evidence="4">Glucosamine-6-phosphate deaminase</fullName>
        <ecNumber evidence="4">3.5.99.6</ecNumber>
    </recommendedName>
    <alternativeName>
        <fullName evidence="4">GlcN6P deaminase</fullName>
        <shortName evidence="4">GNPDA</shortName>
    </alternativeName>
    <alternativeName>
        <fullName evidence="4">Glucosamine-6-phosphate isomerase</fullName>
    </alternativeName>
</protein>
<name>A0A0R1YCJ6_9LACO</name>
<dbReference type="UniPathway" id="UPA00629">
    <property type="reaction ID" value="UER00684"/>
</dbReference>
<dbReference type="GO" id="GO:0005975">
    <property type="term" value="P:carbohydrate metabolic process"/>
    <property type="evidence" value="ECO:0007669"/>
    <property type="project" value="InterPro"/>
</dbReference>
<evidence type="ECO:0000256" key="4">
    <source>
        <dbReference type="HAMAP-Rule" id="MF_01241"/>
    </source>
</evidence>
<evidence type="ECO:0000256" key="1">
    <source>
        <dbReference type="ARBA" id="ARBA00000644"/>
    </source>
</evidence>
<comment type="similarity">
    <text evidence="4">Belongs to the glucosamine/galactosamine-6-phosphate isomerase family. NagB subfamily.</text>
</comment>
<dbReference type="PATRIC" id="fig|1423734.3.peg.2634"/>